<gene>
    <name evidence="2" type="ORF">SAMN05444171_5771</name>
</gene>
<accession>A0A1H5EW86</accession>
<dbReference type="EMBL" id="FNTI01000001">
    <property type="protein sequence ID" value="SED95371.1"/>
    <property type="molecule type" value="Genomic_DNA"/>
</dbReference>
<proteinExistence type="predicted"/>
<keyword evidence="1" id="KW-0732">Signal</keyword>
<dbReference type="SUPFAM" id="SSF53850">
    <property type="entry name" value="Periplasmic binding protein-like II"/>
    <property type="match status" value="1"/>
</dbReference>
<dbReference type="AlphaFoldDB" id="A0A1H5EW86"/>
<name>A0A1H5EW86_9BRAD</name>
<dbReference type="PANTHER" id="PTHR30006">
    <property type="entry name" value="THIAMINE-BINDING PERIPLASMIC PROTEIN-RELATED"/>
    <property type="match status" value="1"/>
</dbReference>
<protein>
    <submittedName>
        <fullName evidence="2">Iron(III) transport system substrate-binding protein</fullName>
    </submittedName>
</protein>
<dbReference type="OrthoDB" id="9766989at2"/>
<evidence type="ECO:0000313" key="3">
    <source>
        <dbReference type="Proteomes" id="UP000183208"/>
    </source>
</evidence>
<dbReference type="Pfam" id="PF13343">
    <property type="entry name" value="SBP_bac_6"/>
    <property type="match status" value="1"/>
</dbReference>
<dbReference type="Proteomes" id="UP000183208">
    <property type="component" value="Unassembled WGS sequence"/>
</dbReference>
<dbReference type="InterPro" id="IPR006311">
    <property type="entry name" value="TAT_signal"/>
</dbReference>
<organism evidence="2 3">
    <name type="scientific">Bradyrhizobium lablabi</name>
    <dbReference type="NCBI Taxonomy" id="722472"/>
    <lineage>
        <taxon>Bacteria</taxon>
        <taxon>Pseudomonadati</taxon>
        <taxon>Pseudomonadota</taxon>
        <taxon>Alphaproteobacteria</taxon>
        <taxon>Hyphomicrobiales</taxon>
        <taxon>Nitrobacteraceae</taxon>
        <taxon>Bradyrhizobium</taxon>
    </lineage>
</organism>
<sequence length="345" mass="38108">MPIDRRSFLTGTAAALMGLRPASAQADYIAELYAKAKQEGELTWYSVYWPSDRSEKHGAIFSKAFPGVKVNVVRSTAQVAYQRLSQDLQANAANCDVFSTTDMGQFVALKDRGVLMPYKMRSMDQIDSRFHGVDPDDAYQIVNATTVGLAYNTNKVKPEQAPKSWKEFIDPKWKGQSVVGHPGFSGFVGTWVVQMNKLYGWDYFEQLAALKPHVGRSIIDTVTVQVSGERSIGASPSALVLRNAAQGNPIAVSYPEEGSVLMISGSAILKNSKYSNAAKLFMEFLYSSDTAAEDIEEFGIPLRRDTVLPAGFKKLDELKTIRPTIAEIIKGIPELTEKWRDTFGV</sequence>
<reference evidence="2 3" key="1">
    <citation type="submission" date="2016-10" db="EMBL/GenBank/DDBJ databases">
        <authorList>
            <person name="de Groot N.N."/>
        </authorList>
    </citation>
    <scope>NUCLEOTIDE SEQUENCE [LARGE SCALE GENOMIC DNA]</scope>
    <source>
        <strain evidence="2 3">GAS522</strain>
    </source>
</reference>
<dbReference type="PANTHER" id="PTHR30006:SF2">
    <property type="entry name" value="ABC TRANSPORTER SUBSTRATE-BINDING PROTEIN"/>
    <property type="match status" value="1"/>
</dbReference>
<evidence type="ECO:0000313" key="2">
    <source>
        <dbReference type="EMBL" id="SED95371.1"/>
    </source>
</evidence>
<evidence type="ECO:0000256" key="1">
    <source>
        <dbReference type="ARBA" id="ARBA00022729"/>
    </source>
</evidence>
<dbReference type="PROSITE" id="PS51318">
    <property type="entry name" value="TAT"/>
    <property type="match status" value="1"/>
</dbReference>
<dbReference type="Gene3D" id="3.40.190.10">
    <property type="entry name" value="Periplasmic binding protein-like II"/>
    <property type="match status" value="2"/>
</dbReference>